<reference evidence="1 2" key="1">
    <citation type="journal article" date="2021" name="BMC Genomics">
        <title>Datura genome reveals duplications of psychoactive alkaloid biosynthetic genes and high mutation rate following tissue culture.</title>
        <authorList>
            <person name="Rajewski A."/>
            <person name="Carter-House D."/>
            <person name="Stajich J."/>
            <person name="Litt A."/>
        </authorList>
    </citation>
    <scope>NUCLEOTIDE SEQUENCE [LARGE SCALE GENOMIC DNA]</scope>
    <source>
        <strain evidence="1">AR-01</strain>
    </source>
</reference>
<organism evidence="1 2">
    <name type="scientific">Datura stramonium</name>
    <name type="common">Jimsonweed</name>
    <name type="synonym">Common thornapple</name>
    <dbReference type="NCBI Taxonomy" id="4076"/>
    <lineage>
        <taxon>Eukaryota</taxon>
        <taxon>Viridiplantae</taxon>
        <taxon>Streptophyta</taxon>
        <taxon>Embryophyta</taxon>
        <taxon>Tracheophyta</taxon>
        <taxon>Spermatophyta</taxon>
        <taxon>Magnoliopsida</taxon>
        <taxon>eudicotyledons</taxon>
        <taxon>Gunneridae</taxon>
        <taxon>Pentapetalae</taxon>
        <taxon>asterids</taxon>
        <taxon>lamiids</taxon>
        <taxon>Solanales</taxon>
        <taxon>Solanaceae</taxon>
        <taxon>Solanoideae</taxon>
        <taxon>Datureae</taxon>
        <taxon>Datura</taxon>
    </lineage>
</organism>
<keyword evidence="2" id="KW-1185">Reference proteome</keyword>
<proteinExistence type="predicted"/>
<name>A0ABS8UUP5_DATST</name>
<dbReference type="EMBL" id="JACEIK010002551">
    <property type="protein sequence ID" value="MCD9637756.1"/>
    <property type="molecule type" value="Genomic_DNA"/>
</dbReference>
<comment type="caution">
    <text evidence="1">The sequence shown here is derived from an EMBL/GenBank/DDBJ whole genome shotgun (WGS) entry which is preliminary data.</text>
</comment>
<dbReference type="Proteomes" id="UP000823775">
    <property type="component" value="Unassembled WGS sequence"/>
</dbReference>
<feature type="non-terminal residue" evidence="1">
    <location>
        <position position="1"/>
    </location>
</feature>
<gene>
    <name evidence="1" type="ORF">HAX54_021223</name>
</gene>
<evidence type="ECO:0000313" key="1">
    <source>
        <dbReference type="EMBL" id="MCD9637756.1"/>
    </source>
</evidence>
<evidence type="ECO:0000313" key="2">
    <source>
        <dbReference type="Proteomes" id="UP000823775"/>
    </source>
</evidence>
<protein>
    <submittedName>
        <fullName evidence="1">Uncharacterized protein</fullName>
    </submittedName>
</protein>
<sequence>KFRNLNGLIVIFDVSQNRTSRGNSQSLSWVGVTFVEKERGDQFVLHVCGWDLKFVIGPCQAQHRVHNEASVPIKGSVLERNKGPFSDLESIT</sequence>
<accession>A0ABS8UUP5</accession>